<dbReference type="Proteomes" id="UP000324831">
    <property type="component" value="Unassembled WGS sequence"/>
</dbReference>
<reference evidence="1 2" key="1">
    <citation type="submission" date="2019-01" db="EMBL/GenBank/DDBJ databases">
        <title>Draft genome sequences of Candidatus Mycoplasma haemohominis SWG34-3 identified from a patient with pyrexia, anemia and liver dysfunction.</title>
        <authorList>
            <person name="Sekizuka T."/>
            <person name="Hattori N."/>
            <person name="Katano H."/>
            <person name="Takuma T."/>
            <person name="Ito T."/>
            <person name="Arai N."/>
            <person name="Yanai R."/>
            <person name="Ishii S."/>
            <person name="Miura Y."/>
            <person name="Tokunaga T."/>
            <person name="Watanabe H."/>
            <person name="Nomura N."/>
            <person name="Eguchi J."/>
            <person name="Arai T."/>
            <person name="Hasegawa H."/>
            <person name="Nakamaki T."/>
            <person name="Wakita T."/>
            <person name="Niki Y."/>
            <person name="Kuroda M."/>
        </authorList>
    </citation>
    <scope>NUCLEOTIDE SEQUENCE [LARGE SCALE GENOMIC DNA]</scope>
    <source>
        <strain evidence="1">SWG34-3</strain>
    </source>
</reference>
<gene>
    <name evidence="1" type="ORF">MHSWG343_01420</name>
</gene>
<name>A0A478FQH0_9MOLU</name>
<evidence type="ECO:0000313" key="1">
    <source>
        <dbReference type="EMBL" id="GCE63164.1"/>
    </source>
</evidence>
<protein>
    <submittedName>
        <fullName evidence="1">Uncharacterized protein</fullName>
    </submittedName>
</protein>
<evidence type="ECO:0000313" key="2">
    <source>
        <dbReference type="Proteomes" id="UP000324831"/>
    </source>
</evidence>
<sequence>MVKKNKLAKRVIKKITLTELLREIISFKKYGRKLWSRSAAMKGEFSNFSYSDDSFLKPGREENPFIIEADIEQELISINKTITKNIEFYLSSTDEDIS</sequence>
<comment type="caution">
    <text evidence="1">The sequence shown here is derived from an EMBL/GenBank/DDBJ whole genome shotgun (WGS) entry which is preliminary data.</text>
</comment>
<organism evidence="1 2">
    <name type="scientific">Candidatus Mycoplasma haematohominis</name>
    <dbReference type="NCBI Taxonomy" id="1494318"/>
    <lineage>
        <taxon>Bacteria</taxon>
        <taxon>Bacillati</taxon>
        <taxon>Mycoplasmatota</taxon>
        <taxon>Mollicutes</taxon>
        <taxon>Mycoplasmataceae</taxon>
        <taxon>Mycoplasma</taxon>
    </lineage>
</organism>
<accession>A0A478FQH0</accession>
<proteinExistence type="predicted"/>
<dbReference type="RefSeq" id="WP_216082765.1">
    <property type="nucleotide sequence ID" value="NZ_CACTIB010000008.1"/>
</dbReference>
<dbReference type="EMBL" id="BIMN01000001">
    <property type="protein sequence ID" value="GCE63164.1"/>
    <property type="molecule type" value="Genomic_DNA"/>
</dbReference>
<dbReference type="AlphaFoldDB" id="A0A478FQH0"/>